<feature type="domain" description="Tyrosine-protein kinase ephrin type A/B receptor-like" evidence="4">
    <location>
        <begin position="654"/>
        <end position="700"/>
    </location>
</feature>
<dbReference type="Pfam" id="PF24981">
    <property type="entry name" value="Beta-prop_ATRN-LZTR1"/>
    <property type="match status" value="1"/>
</dbReference>
<keyword evidence="3" id="KW-0812">Transmembrane</keyword>
<dbReference type="InterPro" id="IPR009030">
    <property type="entry name" value="Growth_fac_rcpt_cys_sf"/>
</dbReference>
<feature type="transmembrane region" description="Helical" evidence="3">
    <location>
        <begin position="759"/>
        <end position="781"/>
    </location>
</feature>
<dbReference type="Pfam" id="PF07699">
    <property type="entry name" value="Ephrin_rec_like"/>
    <property type="match status" value="1"/>
</dbReference>
<accession>A0A1R2ALR8</accession>
<dbReference type="OrthoDB" id="292123at2759"/>
<evidence type="ECO:0000256" key="1">
    <source>
        <dbReference type="ARBA" id="ARBA00022441"/>
    </source>
</evidence>
<keyword evidence="3" id="KW-1133">Transmembrane helix</keyword>
<dbReference type="PANTHER" id="PTHR46647">
    <property type="entry name" value="RAB9 EFFECTOR PROTEIN WITH KELCH MOTIFS"/>
    <property type="match status" value="1"/>
</dbReference>
<dbReference type="InterPro" id="IPR011641">
    <property type="entry name" value="Tyr-kin_ephrin_A/B_rcpt-like"/>
</dbReference>
<dbReference type="AlphaFoldDB" id="A0A1R2ALR8"/>
<dbReference type="Gene3D" id="2.10.50.10">
    <property type="entry name" value="Tumor Necrosis Factor Receptor, subunit A, domain 2"/>
    <property type="match status" value="1"/>
</dbReference>
<keyword evidence="1" id="KW-0880">Kelch repeat</keyword>
<evidence type="ECO:0000259" key="4">
    <source>
        <dbReference type="Pfam" id="PF07699"/>
    </source>
</evidence>
<dbReference type="Gene3D" id="2.120.10.80">
    <property type="entry name" value="Kelch-type beta propeller"/>
    <property type="match status" value="2"/>
</dbReference>
<keyword evidence="7" id="KW-1185">Reference proteome</keyword>
<evidence type="ECO:0000313" key="7">
    <source>
        <dbReference type="Proteomes" id="UP000187209"/>
    </source>
</evidence>
<evidence type="ECO:0000259" key="5">
    <source>
        <dbReference type="Pfam" id="PF24981"/>
    </source>
</evidence>
<feature type="transmembrane region" description="Helical" evidence="3">
    <location>
        <begin position="816"/>
        <end position="838"/>
    </location>
</feature>
<dbReference type="SUPFAM" id="SSF57184">
    <property type="entry name" value="Growth factor receptor domain"/>
    <property type="match status" value="1"/>
</dbReference>
<proteinExistence type="predicted"/>
<dbReference type="PANTHER" id="PTHR46647:SF1">
    <property type="entry name" value="RAB9 EFFECTOR PROTEIN WITH KELCH MOTIFS"/>
    <property type="match status" value="1"/>
</dbReference>
<keyword evidence="2" id="KW-0677">Repeat</keyword>
<name>A0A1R2ALR8_9CILI</name>
<dbReference type="InterPro" id="IPR015915">
    <property type="entry name" value="Kelch-typ_b-propeller"/>
</dbReference>
<dbReference type="InterPro" id="IPR052124">
    <property type="entry name" value="Rab9_kelch_effector"/>
</dbReference>
<reference evidence="6 7" key="1">
    <citation type="submission" date="2016-11" db="EMBL/GenBank/DDBJ databases">
        <title>The macronuclear genome of Stentor coeruleus: a giant cell with tiny introns.</title>
        <authorList>
            <person name="Slabodnick M."/>
            <person name="Ruby J.G."/>
            <person name="Reiff S.B."/>
            <person name="Swart E.C."/>
            <person name="Gosai S."/>
            <person name="Prabakaran S."/>
            <person name="Witkowska E."/>
            <person name="Larue G.E."/>
            <person name="Fisher S."/>
            <person name="Freeman R.M."/>
            <person name="Gunawardena J."/>
            <person name="Chu W."/>
            <person name="Stover N.A."/>
            <person name="Gregory B.D."/>
            <person name="Nowacki M."/>
            <person name="Derisi J."/>
            <person name="Roy S.W."/>
            <person name="Marshall W.F."/>
            <person name="Sood P."/>
        </authorList>
    </citation>
    <scope>NUCLEOTIDE SEQUENCE [LARGE SCALE GENOMIC DNA]</scope>
    <source>
        <strain evidence="6">WM001</strain>
    </source>
</reference>
<evidence type="ECO:0000256" key="3">
    <source>
        <dbReference type="SAM" id="Phobius"/>
    </source>
</evidence>
<dbReference type="EMBL" id="MPUH01002143">
    <property type="protein sequence ID" value="OMJ65434.1"/>
    <property type="molecule type" value="Genomic_DNA"/>
</dbReference>
<organism evidence="6 7">
    <name type="scientific">Stentor coeruleus</name>
    <dbReference type="NCBI Taxonomy" id="5963"/>
    <lineage>
        <taxon>Eukaryota</taxon>
        <taxon>Sar</taxon>
        <taxon>Alveolata</taxon>
        <taxon>Ciliophora</taxon>
        <taxon>Postciliodesmatophora</taxon>
        <taxon>Heterotrichea</taxon>
        <taxon>Heterotrichida</taxon>
        <taxon>Stentoridae</taxon>
        <taxon>Stentor</taxon>
    </lineage>
</organism>
<gene>
    <name evidence="6" type="ORF">SteCoe_38226</name>
</gene>
<sequence>MVTLWIILSSLGAYATTSRYLESMTTNWTPPSKRKGSSIYEFTVGGSILMFGGVSFEKKFNDFWLLRFYDLSWERIELPFSAVISPRSEVLISRNKENDKIFYMFGGKDEFGYITDIWYISFERRFFEKKKDFNELKGLAEYASCSNYENSQNVIYVYGGRIFSNFSTVLWRIDLSSMTIQGFPQNESPQRKVLNGKIFAYNNEIYSLWTNNEIDKIDPNIYKYNFTNLSWIKLNSSLQRFSPSYQPEIFIISDFLFVYGGLNSKKQIMNRILRANLTSNPIIFEEVNIQDYKIKFKPSITNNLEKNGFWIFGGTAKDNTNRMDFATIDIDSNNFTVNNIITDLEYPQERVFNTLHLIDSKIAMFGGNNEKTYFNDVWLFDTIAGNWTALDGKGKIPSIRTTHAADSEGDTLIIWGGEDAQGYRNDMFLYNFNTQFWHEIKPKNYAPSSRIGACGILSFPKFYILGGKTYGGVSDEIWEYNFITNLYTKLRNSYLGFYGGQCQLLKDTIYVLGAKDENYLGFEKVPSYNLINNTWGGTFFRTYTSSFCEGVAIVFPGYMIEYGGQLSNKYGAANLYLYREKRDELNQNWLSNWLWWYVFAAGYTYSNSKLVFYAGGIANLVVTPSQTRPSNKFNYVHVEYIAKEFGLPLYCSKGSYLVSEYECTYCPEGSYASEIGDNNCTLCPPGTYNSKIGSTSKRQCYPCSEGYYNKAQGQKKCYSCPKMLYCPVGSIEPSTSKPKYLEQSIQPKQFNLQSSSYKIYNNFIIFGSVSLSCLVAVLLFIPFVRKKLRILDVFSTVHKNEVDHPLIPRKTTIGGLFFLFFICICCVIFGLNIIRYFLLNIEETKTLHPISVFRNDVAQFSTDFNITTTFHYYGGNCYNDTSDFISIEAYGVIGRNINKKVEKIGSDCKLHFICKDCEISSENKITFKSIEENCFTKAISINISSVSSIPESYSIMTKSIESEKNLIFIGDTPSEFAYSFTPSVFYSSISDYPSSIKGYHLTEYSPPVYGSAYTVEELTEFYKLSVDILINQRNFGLLTERYQKQSFFVLVSAVLGLISGIFSVVSFTMSLSERIYEKINKIIESKHEVERLFLRRLELNRFNDQYDHFGIKSPVVK</sequence>
<evidence type="ECO:0000256" key="2">
    <source>
        <dbReference type="ARBA" id="ARBA00022737"/>
    </source>
</evidence>
<protein>
    <submittedName>
        <fullName evidence="6">Uncharacterized protein</fullName>
    </submittedName>
</protein>
<dbReference type="InterPro" id="IPR056737">
    <property type="entry name" value="Beta-prop_ATRN-MKLN-like"/>
</dbReference>
<dbReference type="SMART" id="SM01411">
    <property type="entry name" value="Ephrin_rec_like"/>
    <property type="match status" value="2"/>
</dbReference>
<dbReference type="Proteomes" id="UP000187209">
    <property type="component" value="Unassembled WGS sequence"/>
</dbReference>
<comment type="caution">
    <text evidence="6">The sequence shown here is derived from an EMBL/GenBank/DDBJ whole genome shotgun (WGS) entry which is preliminary data.</text>
</comment>
<dbReference type="SUPFAM" id="SSF117281">
    <property type="entry name" value="Kelch motif"/>
    <property type="match status" value="2"/>
</dbReference>
<feature type="transmembrane region" description="Helical" evidence="3">
    <location>
        <begin position="1047"/>
        <end position="1071"/>
    </location>
</feature>
<feature type="domain" description="Attractin/MKLN-like beta-propeller" evidence="5">
    <location>
        <begin position="13"/>
        <end position="167"/>
    </location>
</feature>
<keyword evidence="3" id="KW-0472">Membrane</keyword>
<evidence type="ECO:0000313" key="6">
    <source>
        <dbReference type="EMBL" id="OMJ65434.1"/>
    </source>
</evidence>
<dbReference type="Pfam" id="PF24681">
    <property type="entry name" value="Kelch_KLHDC2_KLHL20_DRC7"/>
    <property type="match status" value="1"/>
</dbReference>